<dbReference type="InterPro" id="IPR036513">
    <property type="entry name" value="STAS_dom_sf"/>
</dbReference>
<dbReference type="PROSITE" id="PS50801">
    <property type="entry name" value="STAS"/>
    <property type="match status" value="1"/>
</dbReference>
<name>Q333T4_9ACTN</name>
<dbReference type="EMBL" id="AM113472">
    <property type="protein sequence ID" value="CAJ34388.1"/>
    <property type="molecule type" value="Genomic_DNA"/>
</dbReference>
<evidence type="ECO:0000313" key="3">
    <source>
        <dbReference type="EMBL" id="CAJ34388.1"/>
    </source>
</evidence>
<feature type="domain" description="STAS" evidence="2">
    <location>
        <begin position="66"/>
        <end position="138"/>
    </location>
</feature>
<proteinExistence type="predicted"/>
<feature type="region of interest" description="Disordered" evidence="1">
    <location>
        <begin position="1"/>
        <end position="23"/>
    </location>
</feature>
<accession>Q333T4</accession>
<dbReference type="InterPro" id="IPR002645">
    <property type="entry name" value="STAS_dom"/>
</dbReference>
<organism evidence="3">
    <name type="scientific">Micromonospora sp. ML1</name>
    <dbReference type="NCBI Taxonomy" id="349725"/>
    <lineage>
        <taxon>Bacteria</taxon>
        <taxon>Bacillati</taxon>
        <taxon>Actinomycetota</taxon>
        <taxon>Actinomycetes</taxon>
        <taxon>Micromonosporales</taxon>
        <taxon>Micromonosporaceae</taxon>
        <taxon>Micromonospora</taxon>
    </lineage>
</organism>
<dbReference type="AlphaFoldDB" id="Q333T4"/>
<sequence length="168" mass="17210">MAANPAGQGESHSETAGEGALAVTAPRRPECSVPLVEVSITEFDLSCLPETGAVLDQLLALRPGQVVIDLAGCRHIDAAAIGLLLDVHRRMVRAGGVLAVRNPNPRITRILQTARLDQILPVHTDAASAPVTEAVTAAPGVPPADGTPAPGTVPRAAAYGRAAVTVRT</sequence>
<dbReference type="Gene3D" id="3.30.750.24">
    <property type="entry name" value="STAS domain"/>
    <property type="match status" value="1"/>
</dbReference>
<evidence type="ECO:0000259" key="2">
    <source>
        <dbReference type="PROSITE" id="PS50801"/>
    </source>
</evidence>
<dbReference type="InterPro" id="IPR058548">
    <property type="entry name" value="MlaB-like_STAS"/>
</dbReference>
<reference evidence="3" key="1">
    <citation type="journal article" date="2006" name="ChemBioChem">
        <title>Deciphering the biosynthesis pathway of the antitumor thiocoraline from a marine actinomycete and its expression in Streptomyces hosts.</title>
        <authorList>
            <person name="Lombo F."/>
            <person name="Velasco A."/>
            <person name="Castro A."/>
            <person name="de la Calle F."/>
            <person name="Brana A.F."/>
            <person name="Sanchez-Puelles J.M."/>
            <person name="Mendez C."/>
            <person name="Salas J.A."/>
        </authorList>
    </citation>
    <scope>NUCLEOTIDE SEQUENCE</scope>
</reference>
<dbReference type="SUPFAM" id="SSF52091">
    <property type="entry name" value="SpoIIaa-like"/>
    <property type="match status" value="1"/>
</dbReference>
<dbReference type="Pfam" id="PF13466">
    <property type="entry name" value="STAS_2"/>
    <property type="match status" value="1"/>
</dbReference>
<dbReference type="CDD" id="cd07043">
    <property type="entry name" value="STAS_anti-anti-sigma_factors"/>
    <property type="match status" value="1"/>
</dbReference>
<protein>
    <submittedName>
        <fullName evidence="3">Putative anti-sigma factor</fullName>
    </submittedName>
</protein>
<evidence type="ECO:0000256" key="1">
    <source>
        <dbReference type="SAM" id="MobiDB-lite"/>
    </source>
</evidence>